<dbReference type="Pfam" id="PF19833">
    <property type="entry name" value="RecG_dom3_C"/>
    <property type="match status" value="1"/>
</dbReference>
<keyword evidence="7" id="KW-0234">DNA repair</keyword>
<feature type="domain" description="Helicase C-terminal" evidence="10">
    <location>
        <begin position="474"/>
        <end position="634"/>
    </location>
</feature>
<dbReference type="Gene3D" id="2.40.50.140">
    <property type="entry name" value="Nucleic acid-binding proteins"/>
    <property type="match status" value="1"/>
</dbReference>
<dbReference type="AlphaFoldDB" id="A0AB38XM49"/>
<dbReference type="Pfam" id="PF00270">
    <property type="entry name" value="DEAD"/>
    <property type="match status" value="1"/>
</dbReference>
<dbReference type="InterPro" id="IPR047112">
    <property type="entry name" value="RecG/Mfd"/>
</dbReference>
<dbReference type="Proteomes" id="UP001211044">
    <property type="component" value="Chromosome"/>
</dbReference>
<dbReference type="GO" id="GO:0006281">
    <property type="term" value="P:DNA repair"/>
    <property type="evidence" value="ECO:0007669"/>
    <property type="project" value="UniProtKB-KW"/>
</dbReference>
<dbReference type="InterPro" id="IPR011545">
    <property type="entry name" value="DEAD/DEAH_box_helicase_dom"/>
</dbReference>
<dbReference type="SUPFAM" id="SSF50249">
    <property type="entry name" value="Nucleic acid-binding proteins"/>
    <property type="match status" value="1"/>
</dbReference>
<organism evidence="11 12">
    <name type="scientific">Winkia neuii subsp. anitrata</name>
    <dbReference type="NCBI Taxonomy" id="29318"/>
    <lineage>
        <taxon>Bacteria</taxon>
        <taxon>Bacillati</taxon>
        <taxon>Actinomycetota</taxon>
        <taxon>Actinomycetes</taxon>
        <taxon>Actinomycetales</taxon>
        <taxon>Actinomycetaceae</taxon>
        <taxon>Winkia</taxon>
    </lineage>
</organism>
<evidence type="ECO:0000256" key="4">
    <source>
        <dbReference type="ARBA" id="ARBA00022806"/>
    </source>
</evidence>
<name>A0AB38XM49_9ACTO</name>
<evidence type="ECO:0000256" key="6">
    <source>
        <dbReference type="ARBA" id="ARBA00023125"/>
    </source>
</evidence>
<evidence type="ECO:0000256" key="2">
    <source>
        <dbReference type="ARBA" id="ARBA00022763"/>
    </source>
</evidence>
<dbReference type="GO" id="GO:0016787">
    <property type="term" value="F:hydrolase activity"/>
    <property type="evidence" value="ECO:0007669"/>
    <property type="project" value="UniProtKB-KW"/>
</dbReference>
<dbReference type="SUPFAM" id="SSF52540">
    <property type="entry name" value="P-loop containing nucleoside triphosphate hydrolases"/>
    <property type="match status" value="1"/>
</dbReference>
<dbReference type="InterPro" id="IPR001650">
    <property type="entry name" value="Helicase_C-like"/>
</dbReference>
<keyword evidence="1" id="KW-0547">Nucleotide-binding</keyword>
<evidence type="ECO:0000313" key="11">
    <source>
        <dbReference type="EMBL" id="WCE45274.1"/>
    </source>
</evidence>
<gene>
    <name evidence="11" type="ORF">PIG85_06280</name>
</gene>
<evidence type="ECO:0000259" key="9">
    <source>
        <dbReference type="PROSITE" id="PS51192"/>
    </source>
</evidence>
<dbReference type="InterPro" id="IPR014001">
    <property type="entry name" value="Helicase_ATP-bd"/>
</dbReference>
<dbReference type="Pfam" id="PF00271">
    <property type="entry name" value="Helicase_C"/>
    <property type="match status" value="1"/>
</dbReference>
<keyword evidence="4 11" id="KW-0347">Helicase</keyword>
<feature type="domain" description="Helicase ATP-binding" evidence="9">
    <location>
        <begin position="279"/>
        <end position="452"/>
    </location>
</feature>
<keyword evidence="5" id="KW-0067">ATP-binding</keyword>
<dbReference type="InterPro" id="IPR012340">
    <property type="entry name" value="NA-bd_OB-fold"/>
</dbReference>
<dbReference type="InterPro" id="IPR027417">
    <property type="entry name" value="P-loop_NTPase"/>
</dbReference>
<evidence type="ECO:0000256" key="7">
    <source>
        <dbReference type="ARBA" id="ARBA00023204"/>
    </source>
</evidence>
<dbReference type="SMART" id="SM00487">
    <property type="entry name" value="DEXDc"/>
    <property type="match status" value="1"/>
</dbReference>
<dbReference type="Pfam" id="PF17191">
    <property type="entry name" value="RecG_wedge"/>
    <property type="match status" value="1"/>
</dbReference>
<dbReference type="PANTHER" id="PTHR47964">
    <property type="entry name" value="ATP-DEPENDENT DNA HELICASE HOMOLOG RECG, CHLOROPLASTIC"/>
    <property type="match status" value="1"/>
</dbReference>
<dbReference type="InterPro" id="IPR033454">
    <property type="entry name" value="RecG_wedge"/>
</dbReference>
<sequence length="705" mass="76306">MTVTAQTPLNRIFADALVKKFVKLNIETAGQVLAHFPFRYQHKGELRAMATLEVGADVTVYGKVISALSRKARSGRAILNVQVTDGTSTIGLTFFGRHVRALSGHQRRLKEGATGFFSGKVSVYRNQLQLTYPSYVLDDDEQLAAFDQETPIPIYHTTAKLKNEQIIEAVKMILGTIDPASYPDLIPPGSHTPFVRFEAIKKLHLPATDSDVEAATEQMRYEEAMLTQTALLQMRAKSRAGKAPKCARHRGGLREKLEQSLPFTLTEGQRNALKQIDKDMGQGVAMSRLVQGDVGSGKTIVALLAMVTAVENSYQAALLAPTEILAEQHYASLRSTLGTLAEDELVGPAGGGVPVFLLTGNMKTARKREVLARLASSEPAIVVGTHALLSEGVQLPYLGLAVVDEQHRFGVEQRDKIRASALTSPHMLVTTATPIPRTLAMTVFGDLDVTTIKELPKGRKPVQTFVVPKQNSVWMERLWQRSREEINKGGRVFVVCPSIESDDEIASVTQTIADLGQNPSLKDIPAASLHGKMSGPKKDAVMESFTAGKVGLLVSTTVIEVGVDVPDATMMVILDADRFGLSQLHQLRGRVGRGNKAAVCMAVTGAQPQSLAGQRLEAFASTTDGFKLSEYDLSLRSSGNVLGAAQSGATSSLKFLDVIKDTDVIEEARSNAKVLIESDPTLAKYPNLAAAIKAQLENMAFLEKN</sequence>
<keyword evidence="2" id="KW-0227">DNA damage</keyword>
<keyword evidence="3" id="KW-0378">Hydrolase</keyword>
<dbReference type="InterPro" id="IPR045562">
    <property type="entry name" value="RecG_dom3_C"/>
</dbReference>
<dbReference type="EMBL" id="CP116394">
    <property type="protein sequence ID" value="WCE45274.1"/>
    <property type="molecule type" value="Genomic_DNA"/>
</dbReference>
<dbReference type="GO" id="GO:0003678">
    <property type="term" value="F:DNA helicase activity"/>
    <property type="evidence" value="ECO:0007669"/>
    <property type="project" value="TreeGrafter"/>
</dbReference>
<dbReference type="RefSeq" id="WP_048707448.1">
    <property type="nucleotide sequence ID" value="NZ_CP116394.1"/>
</dbReference>
<dbReference type="PROSITE" id="PS51192">
    <property type="entry name" value="HELICASE_ATP_BIND_1"/>
    <property type="match status" value="1"/>
</dbReference>
<evidence type="ECO:0000256" key="1">
    <source>
        <dbReference type="ARBA" id="ARBA00022741"/>
    </source>
</evidence>
<dbReference type="KEGG" id="wne:PIG85_06280"/>
<keyword evidence="6" id="KW-0238">DNA-binding</keyword>
<dbReference type="CDD" id="cd17992">
    <property type="entry name" value="DEXHc_RecG"/>
    <property type="match status" value="1"/>
</dbReference>
<protein>
    <recommendedName>
        <fullName evidence="8">Probable DNA 3'-5' helicase RecG</fullName>
    </recommendedName>
</protein>
<dbReference type="SMART" id="SM00490">
    <property type="entry name" value="HELICc"/>
    <property type="match status" value="1"/>
</dbReference>
<evidence type="ECO:0000313" key="12">
    <source>
        <dbReference type="Proteomes" id="UP001211044"/>
    </source>
</evidence>
<evidence type="ECO:0000256" key="8">
    <source>
        <dbReference type="ARBA" id="ARBA00049819"/>
    </source>
</evidence>
<reference evidence="11" key="1">
    <citation type="submission" date="2023-01" db="EMBL/GenBank/DDBJ databases">
        <title>Comparative Genomic Analysis of the Clinically-Derived Winkia Strain NY0527 Provides Evidence into the Taxonomic Reassignment of Winkia neuii and Characterizes Their Virulence Traits.</title>
        <authorList>
            <person name="Cai X."/>
            <person name="Peng Y."/>
            <person name="Li M."/>
            <person name="Qiu Y."/>
            <person name="Wang Y."/>
            <person name="Xu L."/>
            <person name="Hou Q."/>
        </authorList>
    </citation>
    <scope>NUCLEOTIDE SEQUENCE</scope>
    <source>
        <strain evidence="11">NY0527</strain>
    </source>
</reference>
<evidence type="ECO:0000259" key="10">
    <source>
        <dbReference type="PROSITE" id="PS51194"/>
    </source>
</evidence>
<dbReference type="Gene3D" id="3.40.50.300">
    <property type="entry name" value="P-loop containing nucleotide triphosphate hydrolases"/>
    <property type="match status" value="2"/>
</dbReference>
<dbReference type="GO" id="GO:0005524">
    <property type="term" value="F:ATP binding"/>
    <property type="evidence" value="ECO:0007669"/>
    <property type="project" value="UniProtKB-KW"/>
</dbReference>
<accession>A0AB38XM49</accession>
<proteinExistence type="predicted"/>
<dbReference type="PANTHER" id="PTHR47964:SF1">
    <property type="entry name" value="ATP-DEPENDENT DNA HELICASE HOMOLOG RECG, CHLOROPLASTIC"/>
    <property type="match status" value="1"/>
</dbReference>
<dbReference type="CDD" id="cd04488">
    <property type="entry name" value="RecG_wedge_OBF"/>
    <property type="match status" value="1"/>
</dbReference>
<evidence type="ECO:0000256" key="5">
    <source>
        <dbReference type="ARBA" id="ARBA00022840"/>
    </source>
</evidence>
<dbReference type="GO" id="GO:0003677">
    <property type="term" value="F:DNA binding"/>
    <property type="evidence" value="ECO:0007669"/>
    <property type="project" value="UniProtKB-KW"/>
</dbReference>
<evidence type="ECO:0000256" key="3">
    <source>
        <dbReference type="ARBA" id="ARBA00022801"/>
    </source>
</evidence>
<dbReference type="PROSITE" id="PS51194">
    <property type="entry name" value="HELICASE_CTER"/>
    <property type="match status" value="1"/>
</dbReference>